<dbReference type="Proteomes" id="UP001454036">
    <property type="component" value="Unassembled WGS sequence"/>
</dbReference>
<comment type="caution">
    <text evidence="2">The sequence shown here is derived from an EMBL/GenBank/DDBJ whole genome shotgun (WGS) entry which is preliminary data.</text>
</comment>
<evidence type="ECO:0000313" key="2">
    <source>
        <dbReference type="EMBL" id="GAA0172007.1"/>
    </source>
</evidence>
<keyword evidence="3" id="KW-1185">Reference proteome</keyword>
<dbReference type="AlphaFoldDB" id="A0AAV3RAJ3"/>
<protein>
    <submittedName>
        <fullName evidence="2">Uncharacterized protein</fullName>
    </submittedName>
</protein>
<name>A0AAV3RAJ3_LITER</name>
<organism evidence="2 3">
    <name type="scientific">Lithospermum erythrorhizon</name>
    <name type="common">Purple gromwell</name>
    <name type="synonym">Lithospermum officinale var. erythrorhizon</name>
    <dbReference type="NCBI Taxonomy" id="34254"/>
    <lineage>
        <taxon>Eukaryota</taxon>
        <taxon>Viridiplantae</taxon>
        <taxon>Streptophyta</taxon>
        <taxon>Embryophyta</taxon>
        <taxon>Tracheophyta</taxon>
        <taxon>Spermatophyta</taxon>
        <taxon>Magnoliopsida</taxon>
        <taxon>eudicotyledons</taxon>
        <taxon>Gunneridae</taxon>
        <taxon>Pentapetalae</taxon>
        <taxon>asterids</taxon>
        <taxon>lamiids</taxon>
        <taxon>Boraginales</taxon>
        <taxon>Boraginaceae</taxon>
        <taxon>Boraginoideae</taxon>
        <taxon>Lithospermeae</taxon>
        <taxon>Lithospermum</taxon>
    </lineage>
</organism>
<evidence type="ECO:0000256" key="1">
    <source>
        <dbReference type="SAM" id="MobiDB-lite"/>
    </source>
</evidence>
<gene>
    <name evidence="2" type="ORF">LIER_25917</name>
</gene>
<accession>A0AAV3RAJ3</accession>
<feature type="region of interest" description="Disordered" evidence="1">
    <location>
        <begin position="15"/>
        <end position="34"/>
    </location>
</feature>
<proteinExistence type="predicted"/>
<reference evidence="2 3" key="1">
    <citation type="submission" date="2024-01" db="EMBL/GenBank/DDBJ databases">
        <title>The complete chloroplast genome sequence of Lithospermum erythrorhizon: insights into the phylogenetic relationship among Boraginaceae species and the maternal lineages of purple gromwells.</title>
        <authorList>
            <person name="Okada T."/>
            <person name="Watanabe K."/>
        </authorList>
    </citation>
    <scope>NUCLEOTIDE SEQUENCE [LARGE SCALE GENOMIC DNA]</scope>
</reference>
<sequence>MNLLAKNFNKSLKRFNTKPYGGTNYPNANDKGNNRWKKLVKQEKEDDQEEKVSNFVAFAAQTKPPVEDNRVDNSEDEDEMTEEDLLEEYKLVYTKWTKLIVVYTKTETKKGKLKKENEKLTKIVLDRDEEINNLNGQLKNLNICLKMMNSSTNCDWKRCW</sequence>
<evidence type="ECO:0000313" key="3">
    <source>
        <dbReference type="Proteomes" id="UP001454036"/>
    </source>
</evidence>
<dbReference type="EMBL" id="BAABME010007913">
    <property type="protein sequence ID" value="GAA0172007.1"/>
    <property type="molecule type" value="Genomic_DNA"/>
</dbReference>